<accession>A0ABY9X1H4</accession>
<protein>
    <submittedName>
        <fullName evidence="1">Uncharacterized protein</fullName>
    </submittedName>
</protein>
<keyword evidence="2" id="KW-1185">Reference proteome</keyword>
<gene>
    <name evidence="1" type="ORF">F0U60_37595</name>
</gene>
<reference evidence="1 2" key="1">
    <citation type="submission" date="2019-08" db="EMBL/GenBank/DDBJ databases">
        <title>Archangium and Cystobacter genomes.</title>
        <authorList>
            <person name="Chen I.-C.K."/>
            <person name="Wielgoss S."/>
        </authorList>
    </citation>
    <scope>NUCLEOTIDE SEQUENCE [LARGE SCALE GENOMIC DNA]</scope>
    <source>
        <strain evidence="1 2">Cbm 6</strain>
    </source>
</reference>
<sequence>MASELDFTTLARAAARLKVATTNAELPALITAASQALADWLGYDAHLRENVQETVPSEGGRVLFLRAGAVRRIVSVTVAGAEVPPSEYFLESPRYGRILNRRGGWPFTGQWTVGVAPMPLRAHDTGEIVVTYDAGWRTPGQVALALVADPASTLTSDLPAPLEEAALITLTALRSGAGRDPTVISRSIGGGSVTWAADRTAVPALAQQLARPHHKSTRRKQS</sequence>
<dbReference type="RefSeq" id="WP_395806877.1">
    <property type="nucleotide sequence ID" value="NZ_CP043494.1"/>
</dbReference>
<dbReference type="EMBL" id="CP043494">
    <property type="protein sequence ID" value="WNG49199.1"/>
    <property type="molecule type" value="Genomic_DNA"/>
</dbReference>
<evidence type="ECO:0000313" key="2">
    <source>
        <dbReference type="Proteomes" id="UP001611383"/>
    </source>
</evidence>
<name>A0ABY9X1H4_9BACT</name>
<proteinExistence type="predicted"/>
<organism evidence="1 2">
    <name type="scientific">Archangium minus</name>
    <dbReference type="NCBI Taxonomy" id="83450"/>
    <lineage>
        <taxon>Bacteria</taxon>
        <taxon>Pseudomonadati</taxon>
        <taxon>Myxococcota</taxon>
        <taxon>Myxococcia</taxon>
        <taxon>Myxococcales</taxon>
        <taxon>Cystobacterineae</taxon>
        <taxon>Archangiaceae</taxon>
        <taxon>Archangium</taxon>
    </lineage>
</organism>
<dbReference type="Proteomes" id="UP001611383">
    <property type="component" value="Chromosome"/>
</dbReference>
<evidence type="ECO:0000313" key="1">
    <source>
        <dbReference type="EMBL" id="WNG49199.1"/>
    </source>
</evidence>